<comment type="catalytic activity">
    <reaction evidence="11">
        <text>8-oxo-GTP + H2O = 8-oxo-GMP + diphosphate + H(+)</text>
        <dbReference type="Rhea" id="RHEA:67616"/>
        <dbReference type="ChEBI" id="CHEBI:15377"/>
        <dbReference type="ChEBI" id="CHEBI:15378"/>
        <dbReference type="ChEBI" id="CHEBI:33019"/>
        <dbReference type="ChEBI" id="CHEBI:143553"/>
        <dbReference type="ChEBI" id="CHEBI:145694"/>
    </reaction>
</comment>
<dbReference type="SUPFAM" id="SSF51391">
    <property type="entry name" value="Thiamin phosphate synthase"/>
    <property type="match status" value="1"/>
</dbReference>
<keyword evidence="7 18" id="KW-0378">Hydrolase</keyword>
<keyword evidence="8" id="KW-0460">Magnesium</keyword>
<evidence type="ECO:0000259" key="17">
    <source>
        <dbReference type="PROSITE" id="PS51462"/>
    </source>
</evidence>
<dbReference type="NCBIfam" id="TIGR00586">
    <property type="entry name" value="mutt"/>
    <property type="match status" value="1"/>
</dbReference>
<dbReference type="InterPro" id="IPR036206">
    <property type="entry name" value="ThiamineP_synth_sf"/>
</dbReference>
<dbReference type="Proteomes" id="UP001449225">
    <property type="component" value="Unassembled WGS sequence"/>
</dbReference>
<dbReference type="Gene3D" id="3.90.79.10">
    <property type="entry name" value="Nucleoside Triphosphate Pyrophosphohydrolase"/>
    <property type="match status" value="1"/>
</dbReference>
<dbReference type="PROSITE" id="PS00893">
    <property type="entry name" value="NUDIX_BOX"/>
    <property type="match status" value="1"/>
</dbReference>
<evidence type="ECO:0000256" key="1">
    <source>
        <dbReference type="ARBA" id="ARBA00001946"/>
    </source>
</evidence>
<dbReference type="PROSITE" id="PS51462">
    <property type="entry name" value="NUDIX"/>
    <property type="match status" value="1"/>
</dbReference>
<dbReference type="Pfam" id="PF14815">
    <property type="entry name" value="NUDIX_4"/>
    <property type="match status" value="1"/>
</dbReference>
<keyword evidence="3" id="KW-0515">Mutator protein</keyword>
<evidence type="ECO:0000256" key="6">
    <source>
        <dbReference type="ARBA" id="ARBA00022763"/>
    </source>
</evidence>
<dbReference type="NCBIfam" id="NF006530">
    <property type="entry name" value="PRK08999.1"/>
    <property type="match status" value="1"/>
</dbReference>
<evidence type="ECO:0000256" key="7">
    <source>
        <dbReference type="ARBA" id="ARBA00022801"/>
    </source>
</evidence>
<dbReference type="PANTHER" id="PTHR47707:SF1">
    <property type="entry name" value="NUDIX HYDROLASE FAMILY PROTEIN"/>
    <property type="match status" value="1"/>
</dbReference>
<dbReference type="CDD" id="cd03425">
    <property type="entry name" value="NUDIX_MutT_NudA_like"/>
    <property type="match status" value="1"/>
</dbReference>
<keyword evidence="19" id="KW-1185">Reference proteome</keyword>
<dbReference type="InterPro" id="IPR020084">
    <property type="entry name" value="NUDIX_hydrolase_CS"/>
</dbReference>
<keyword evidence="6" id="KW-0227">DNA damage</keyword>
<feature type="domain" description="Nudix hydrolase" evidence="17">
    <location>
        <begin position="4"/>
        <end position="132"/>
    </location>
</feature>
<keyword evidence="5" id="KW-0479">Metal-binding</keyword>
<evidence type="ECO:0000256" key="13">
    <source>
        <dbReference type="ARBA" id="ARBA00040794"/>
    </source>
</evidence>
<dbReference type="InterPro" id="IPR000086">
    <property type="entry name" value="NUDIX_hydrolase_dom"/>
</dbReference>
<evidence type="ECO:0000256" key="12">
    <source>
        <dbReference type="ARBA" id="ARBA00038905"/>
    </source>
</evidence>
<gene>
    <name evidence="18" type="ORF">WNY58_01190</name>
</gene>
<comment type="similarity">
    <text evidence="2">Belongs to the Nudix hydrolase family.</text>
</comment>
<reference evidence="18 19" key="1">
    <citation type="submission" date="2024-03" db="EMBL/GenBank/DDBJ databases">
        <title>Community enrichment and isolation of bacterial strains for fucoidan degradation.</title>
        <authorList>
            <person name="Sichert A."/>
        </authorList>
    </citation>
    <scope>NUCLEOTIDE SEQUENCE [LARGE SCALE GENOMIC DNA]</scope>
    <source>
        <strain evidence="18 19">AS76</strain>
    </source>
</reference>
<evidence type="ECO:0000256" key="14">
    <source>
        <dbReference type="ARBA" id="ARBA00041592"/>
    </source>
</evidence>
<evidence type="ECO:0000313" key="19">
    <source>
        <dbReference type="Proteomes" id="UP001449225"/>
    </source>
</evidence>
<evidence type="ECO:0000256" key="15">
    <source>
        <dbReference type="ARBA" id="ARBA00041979"/>
    </source>
</evidence>
<evidence type="ECO:0000256" key="8">
    <source>
        <dbReference type="ARBA" id="ARBA00022842"/>
    </source>
</evidence>
<dbReference type="Pfam" id="PF02581">
    <property type="entry name" value="TMP-TENI"/>
    <property type="match status" value="1"/>
</dbReference>
<accession>A0ABU9TN88</accession>
<dbReference type="InterPro" id="IPR047127">
    <property type="entry name" value="MutT-like"/>
</dbReference>
<evidence type="ECO:0000256" key="9">
    <source>
        <dbReference type="ARBA" id="ARBA00023204"/>
    </source>
</evidence>
<protein>
    <recommendedName>
        <fullName evidence="13">8-oxo-dGTP diphosphatase</fullName>
        <ecNumber evidence="12">3.6.1.55</ecNumber>
    </recommendedName>
    <alternativeName>
        <fullName evidence="16">7,8-dihydro-8-oxoguanine-triphosphatase</fullName>
    </alternativeName>
    <alternativeName>
        <fullName evidence="15">Mutator protein MutT</fullName>
    </alternativeName>
    <alternativeName>
        <fullName evidence="14">dGTP pyrophosphohydrolase</fullName>
    </alternativeName>
</protein>
<evidence type="ECO:0000256" key="11">
    <source>
        <dbReference type="ARBA" id="ARBA00036904"/>
    </source>
</evidence>
<evidence type="ECO:0000256" key="5">
    <source>
        <dbReference type="ARBA" id="ARBA00022723"/>
    </source>
</evidence>
<dbReference type="PRINTS" id="PR00502">
    <property type="entry name" value="NUDIXFAMILY"/>
</dbReference>
<comment type="catalytic activity">
    <reaction evidence="10">
        <text>8-oxo-dGTP + H2O = 8-oxo-dGMP + diphosphate + H(+)</text>
        <dbReference type="Rhea" id="RHEA:31575"/>
        <dbReference type="ChEBI" id="CHEBI:15377"/>
        <dbReference type="ChEBI" id="CHEBI:15378"/>
        <dbReference type="ChEBI" id="CHEBI:33019"/>
        <dbReference type="ChEBI" id="CHEBI:63224"/>
        <dbReference type="ChEBI" id="CHEBI:77896"/>
        <dbReference type="EC" id="3.6.1.55"/>
    </reaction>
</comment>
<dbReference type="SUPFAM" id="SSF55811">
    <property type="entry name" value="Nudix"/>
    <property type="match status" value="1"/>
</dbReference>
<dbReference type="InterPro" id="IPR022998">
    <property type="entry name" value="ThiamineP_synth_TenI"/>
</dbReference>
<dbReference type="PANTHER" id="PTHR47707">
    <property type="entry name" value="8-OXO-DGTP DIPHOSPHATASE"/>
    <property type="match status" value="1"/>
</dbReference>
<keyword evidence="9" id="KW-0234">DNA repair</keyword>
<evidence type="ECO:0000256" key="10">
    <source>
        <dbReference type="ARBA" id="ARBA00035861"/>
    </source>
</evidence>
<evidence type="ECO:0000256" key="2">
    <source>
        <dbReference type="ARBA" id="ARBA00005582"/>
    </source>
</evidence>
<organism evidence="18 19">
    <name type="scientific">Neptuniibacter pectenicola</name>
    <dbReference type="NCBI Taxonomy" id="1806669"/>
    <lineage>
        <taxon>Bacteria</taxon>
        <taxon>Pseudomonadati</taxon>
        <taxon>Pseudomonadota</taxon>
        <taxon>Gammaproteobacteria</taxon>
        <taxon>Oceanospirillales</taxon>
        <taxon>Oceanospirillaceae</taxon>
        <taxon>Neptuniibacter</taxon>
    </lineage>
</organism>
<evidence type="ECO:0000256" key="4">
    <source>
        <dbReference type="ARBA" id="ARBA00022705"/>
    </source>
</evidence>
<evidence type="ECO:0000256" key="16">
    <source>
        <dbReference type="ARBA" id="ARBA00042798"/>
    </source>
</evidence>
<dbReference type="InterPro" id="IPR003561">
    <property type="entry name" value="Mutator_MutT"/>
</dbReference>
<evidence type="ECO:0000313" key="18">
    <source>
        <dbReference type="EMBL" id="MEM5534993.1"/>
    </source>
</evidence>
<dbReference type="EMBL" id="JBBMRA010000001">
    <property type="protein sequence ID" value="MEM5534993.1"/>
    <property type="molecule type" value="Genomic_DNA"/>
</dbReference>
<dbReference type="GO" id="GO:0016787">
    <property type="term" value="F:hydrolase activity"/>
    <property type="evidence" value="ECO:0007669"/>
    <property type="project" value="UniProtKB-KW"/>
</dbReference>
<dbReference type="CDD" id="cd00564">
    <property type="entry name" value="TMP_TenI"/>
    <property type="match status" value="1"/>
</dbReference>
<dbReference type="InterPro" id="IPR013785">
    <property type="entry name" value="Aldolase_TIM"/>
</dbReference>
<dbReference type="RefSeq" id="WP_342853449.1">
    <property type="nucleotide sequence ID" value="NZ_JBBMRA010000001.1"/>
</dbReference>
<sequence>MSRKLIHVAAAVITNLSGEVLIAKRSEAQHQGGLWEFPGGKVEQGESALSALSRELYEELGIEVTEARPLIKVPHHYSDKSVLLDVFEVTRFTGEAWGKEGQPIKWVAKAEMDHFSFPAANQPILNACLLPTMLAITPDFTTLDGLVDFVEQALSCGAQGVMLRNHTLSDDMFERAYQRINGMLASASIPLIVNCSLELATALQADALHLSASRLSELQGRDQFSGRWLSASCHNRAELDRALAKNIDFITLSPVLSTGSHPETEPLGWPIFQQMVDECAIPVYALGGLDKHVLEQAIGCGAQGIAGISAWSQGQKG</sequence>
<comment type="cofactor">
    <cofactor evidence="1">
        <name>Mg(2+)</name>
        <dbReference type="ChEBI" id="CHEBI:18420"/>
    </cofactor>
</comment>
<dbReference type="InterPro" id="IPR015797">
    <property type="entry name" value="NUDIX_hydrolase-like_dom_sf"/>
</dbReference>
<dbReference type="InterPro" id="IPR020476">
    <property type="entry name" value="Nudix_hydrolase"/>
</dbReference>
<comment type="caution">
    <text evidence="18">The sequence shown here is derived from an EMBL/GenBank/DDBJ whole genome shotgun (WGS) entry which is preliminary data.</text>
</comment>
<proteinExistence type="inferred from homology"/>
<dbReference type="InterPro" id="IPR029119">
    <property type="entry name" value="MutY_C"/>
</dbReference>
<dbReference type="Gene3D" id="3.20.20.70">
    <property type="entry name" value="Aldolase class I"/>
    <property type="match status" value="1"/>
</dbReference>
<evidence type="ECO:0000256" key="3">
    <source>
        <dbReference type="ARBA" id="ARBA00022457"/>
    </source>
</evidence>
<keyword evidence="4" id="KW-0235">DNA replication</keyword>
<dbReference type="EC" id="3.6.1.55" evidence="12"/>
<name>A0ABU9TN88_9GAMM</name>